<evidence type="ECO:0000313" key="2">
    <source>
        <dbReference type="Proteomes" id="UP000179467"/>
    </source>
</evidence>
<sequence length="83" mass="9268">MAYLIEGNAKRLKGISPDPMFNLLGTNANNLIVAPKLFSCFIDCKRSSYNNGDLTGTVQFKLARRYHVIYQMISHSIAPVDTC</sequence>
<comment type="caution">
    <text evidence="1">The sequence shown here is derived from an EMBL/GenBank/DDBJ whole genome shotgun (WGS) entry which is preliminary data.</text>
</comment>
<proteinExistence type="predicted"/>
<keyword evidence="2" id="KW-1185">Reference proteome</keyword>
<gene>
    <name evidence="1" type="ORF">BHE75_04061</name>
</gene>
<dbReference type="AlphaFoldDB" id="A0A1S1HIH7"/>
<protein>
    <submittedName>
        <fullName evidence="1">Uncharacterized protein</fullName>
    </submittedName>
</protein>
<organism evidence="1 2">
    <name type="scientific">Edaphosphingomonas haloaromaticamans</name>
    <dbReference type="NCBI Taxonomy" id="653954"/>
    <lineage>
        <taxon>Bacteria</taxon>
        <taxon>Pseudomonadati</taxon>
        <taxon>Pseudomonadota</taxon>
        <taxon>Alphaproteobacteria</taxon>
        <taxon>Sphingomonadales</taxon>
        <taxon>Rhizorhabdaceae</taxon>
        <taxon>Edaphosphingomonas</taxon>
    </lineage>
</organism>
<name>A0A1S1HIH7_9SPHN</name>
<accession>A0A1S1HIH7</accession>
<evidence type="ECO:0000313" key="1">
    <source>
        <dbReference type="EMBL" id="OHT22045.1"/>
    </source>
</evidence>
<reference evidence="1 2" key="1">
    <citation type="submission" date="2016-09" db="EMBL/GenBank/DDBJ databases">
        <title>Metabolic pathway, cell adaptation mechanisms and a novel monoxygenase revealed through proteogenomic-transcription analysis of a Sphingomonas haloaromaticamans strain degrading the fungicide ortho-phenylphenol.</title>
        <authorList>
            <person name="Perruchon C."/>
            <person name="Papadopoulou E.S."/>
            <person name="Rousidou C."/>
            <person name="Vasileiadis S."/>
            <person name="Tanou G."/>
            <person name="Amoutzias G."/>
            <person name="Molassiotis A."/>
            <person name="Karpouzas D.G."/>
        </authorList>
    </citation>
    <scope>NUCLEOTIDE SEQUENCE [LARGE SCALE GENOMIC DNA]</scope>
    <source>
        <strain evidence="1 2">P3</strain>
    </source>
</reference>
<dbReference type="EMBL" id="MIPT01000001">
    <property type="protein sequence ID" value="OHT22045.1"/>
    <property type="molecule type" value="Genomic_DNA"/>
</dbReference>
<dbReference type="Proteomes" id="UP000179467">
    <property type="component" value="Unassembled WGS sequence"/>
</dbReference>